<evidence type="ECO:0000313" key="3">
    <source>
        <dbReference type="Proteomes" id="UP001304071"/>
    </source>
</evidence>
<keyword evidence="1" id="KW-0540">Nuclease</keyword>
<protein>
    <submittedName>
        <fullName evidence="1">HaeIII family restriction endonuclease</fullName>
        <ecNumber evidence="1">3.1.21.-</ecNumber>
    </submittedName>
</protein>
<dbReference type="GO" id="GO:0016787">
    <property type="term" value="F:hydrolase activity"/>
    <property type="evidence" value="ECO:0007669"/>
    <property type="project" value="UniProtKB-KW"/>
</dbReference>
<evidence type="ECO:0000313" key="2">
    <source>
        <dbReference type="EMBL" id="WPC74645.1"/>
    </source>
</evidence>
<keyword evidence="1" id="KW-0255">Endonuclease</keyword>
<organism evidence="1 3">
    <name type="scientific">Vibrio porteresiae DSM 19223</name>
    <dbReference type="NCBI Taxonomy" id="1123496"/>
    <lineage>
        <taxon>Bacteria</taxon>
        <taxon>Pseudomonadati</taxon>
        <taxon>Pseudomonadota</taxon>
        <taxon>Gammaproteobacteria</taxon>
        <taxon>Vibrionales</taxon>
        <taxon>Vibrionaceae</taxon>
        <taxon>Vibrio</taxon>
    </lineage>
</organism>
<proteinExistence type="predicted"/>
<dbReference type="EMBL" id="CP138203">
    <property type="protein sequence ID" value="WPC74152.1"/>
    <property type="molecule type" value="Genomic_DNA"/>
</dbReference>
<name>A0ABZ0QEF0_9VIBR</name>
<dbReference type="EMBL" id="CP138203">
    <property type="protein sequence ID" value="WPC74645.1"/>
    <property type="molecule type" value="Genomic_DNA"/>
</dbReference>
<dbReference type="Pfam" id="PF09556">
    <property type="entry name" value="RE_HaeIII"/>
    <property type="match status" value="1"/>
</dbReference>
<keyword evidence="1" id="KW-0378">Hydrolase</keyword>
<dbReference type="InterPro" id="IPR019059">
    <property type="entry name" value="Restrct_endonuc_II_HaeIII"/>
</dbReference>
<dbReference type="GO" id="GO:0004519">
    <property type="term" value="F:endonuclease activity"/>
    <property type="evidence" value="ECO:0007669"/>
    <property type="project" value="UniProtKB-KW"/>
</dbReference>
<keyword evidence="3" id="KW-1185">Reference proteome</keyword>
<sequence length="293" mass="34395">MANSTSNDNGRALEYALTQALIRYYPTARIDEQTKHDQIRDFGKLKSLPDNVQAYFIKNTDYFVSEILPSRIGYDNEIIKLSRLTDTQGTRGDVTDIRLWLVDGYVYNISLKHNHEAVKHPRPGSLIDQLGINNDLINKEYRNKVKAIEKDFYDNLLEGETTFNVVKQRNPDIILNLYRNICNNYINYLNKYRSYAEEYFSFIVGIYEFEKVIITRNKIDILNFYNIPRPTDMRAEIYNNSYVDVHFNNGISFRSRLHTASSRINLGRSISLKFDTNILYDEENYINRCSIDL</sequence>
<dbReference type="EC" id="3.1.21.-" evidence="1"/>
<accession>A0ABZ0QEF0</accession>
<dbReference type="Proteomes" id="UP001304071">
    <property type="component" value="Chromosome 1"/>
</dbReference>
<dbReference type="RefSeq" id="WP_261894201.1">
    <property type="nucleotide sequence ID" value="NZ_AP024895.1"/>
</dbReference>
<evidence type="ECO:0000313" key="1">
    <source>
        <dbReference type="EMBL" id="WPC74152.1"/>
    </source>
</evidence>
<reference evidence="1 3" key="1">
    <citation type="submission" date="2023-11" db="EMBL/GenBank/DDBJ databases">
        <title>Plant-associative lifestyle of Vibrio porteresiae and its evolutionary dynamics.</title>
        <authorList>
            <person name="Rameshkumar N."/>
            <person name="Kirti K."/>
        </authorList>
    </citation>
    <scope>NUCLEOTIDE SEQUENCE [LARGE SCALE GENOMIC DNA]</scope>
    <source>
        <strain evidence="1 3">MSSRF30</strain>
    </source>
</reference>
<gene>
    <name evidence="1" type="ORF">R8Z52_02455</name>
    <name evidence="2" type="ORF">R8Z52_05350</name>
</gene>